<protein>
    <submittedName>
        <fullName evidence="4">Glycogen debranching protein GlgX</fullName>
        <ecNumber evidence="4">3.2.1.196</ecNumber>
    </submittedName>
</protein>
<evidence type="ECO:0000313" key="4">
    <source>
        <dbReference type="EMBL" id="MFC5380500.1"/>
    </source>
</evidence>
<dbReference type="InterPro" id="IPR013783">
    <property type="entry name" value="Ig-like_fold"/>
</dbReference>
<keyword evidence="4" id="KW-0326">Glycosidase</keyword>
<evidence type="ECO:0000256" key="2">
    <source>
        <dbReference type="SAM" id="MobiDB-lite"/>
    </source>
</evidence>
<gene>
    <name evidence="4" type="primary">glgX</name>
    <name evidence="4" type="ORF">ACFPJ6_06840</name>
</gene>
<feature type="region of interest" description="Disordered" evidence="2">
    <location>
        <begin position="721"/>
        <end position="744"/>
    </location>
</feature>
<dbReference type="Proteomes" id="UP001596122">
    <property type="component" value="Unassembled WGS sequence"/>
</dbReference>
<accession>A0ABW0GKS9</accession>
<name>A0ABW0GKS9_9MICO</name>
<dbReference type="EC" id="3.2.1.196" evidence="4"/>
<dbReference type="Gene3D" id="2.60.40.10">
    <property type="entry name" value="Immunoglobulins"/>
    <property type="match status" value="1"/>
</dbReference>
<dbReference type="InterPro" id="IPR044505">
    <property type="entry name" value="GlgX_Isoamylase_N_E_set"/>
</dbReference>
<dbReference type="SUPFAM" id="SSF51445">
    <property type="entry name" value="(Trans)glycosidases"/>
    <property type="match status" value="1"/>
</dbReference>
<feature type="region of interest" description="Disordered" evidence="2">
    <location>
        <begin position="509"/>
        <end position="532"/>
    </location>
</feature>
<dbReference type="SUPFAM" id="SSF81296">
    <property type="entry name" value="E set domains"/>
    <property type="match status" value="1"/>
</dbReference>
<dbReference type="GO" id="GO:0120549">
    <property type="term" value="F:limit dextrin alpha-1,6-maltotetraose-hydrolase activity"/>
    <property type="evidence" value="ECO:0007669"/>
    <property type="project" value="UniProtKB-EC"/>
</dbReference>
<dbReference type="InterPro" id="IPR006047">
    <property type="entry name" value="GH13_cat_dom"/>
</dbReference>
<dbReference type="Gene3D" id="3.20.20.80">
    <property type="entry name" value="Glycosidases"/>
    <property type="match status" value="1"/>
</dbReference>
<dbReference type="Gene3D" id="2.60.40.1180">
    <property type="entry name" value="Golgi alpha-mannosidase II"/>
    <property type="match status" value="1"/>
</dbReference>
<feature type="compositionally biased region" description="Basic and acidic residues" evidence="2">
    <location>
        <begin position="509"/>
        <end position="521"/>
    </location>
</feature>
<dbReference type="InterPro" id="IPR017853">
    <property type="entry name" value="GH"/>
</dbReference>
<reference evidence="5" key="1">
    <citation type="journal article" date="2019" name="Int. J. Syst. Evol. Microbiol.">
        <title>The Global Catalogue of Microorganisms (GCM) 10K type strain sequencing project: providing services to taxonomists for standard genome sequencing and annotation.</title>
        <authorList>
            <consortium name="The Broad Institute Genomics Platform"/>
            <consortium name="The Broad Institute Genome Sequencing Center for Infectious Disease"/>
            <person name="Wu L."/>
            <person name="Ma J."/>
        </authorList>
    </citation>
    <scope>NUCLEOTIDE SEQUENCE [LARGE SCALE GENOMIC DNA]</scope>
    <source>
        <strain evidence="5">CCUG 43114</strain>
    </source>
</reference>
<comment type="caution">
    <text evidence="4">The sequence shown here is derived from an EMBL/GenBank/DDBJ whole genome shotgun (WGS) entry which is preliminary data.</text>
</comment>
<dbReference type="InterPro" id="IPR014756">
    <property type="entry name" value="Ig_E-set"/>
</dbReference>
<evidence type="ECO:0000259" key="3">
    <source>
        <dbReference type="SMART" id="SM00642"/>
    </source>
</evidence>
<dbReference type="InterPro" id="IPR013780">
    <property type="entry name" value="Glyco_hydro_b"/>
</dbReference>
<dbReference type="PANTHER" id="PTHR43002">
    <property type="entry name" value="GLYCOGEN DEBRANCHING ENZYME"/>
    <property type="match status" value="1"/>
</dbReference>
<feature type="domain" description="Glycosyl hydrolase family 13 catalytic" evidence="3">
    <location>
        <begin position="177"/>
        <end position="611"/>
    </location>
</feature>
<dbReference type="CDD" id="cd02856">
    <property type="entry name" value="E_set_GDE_Isoamylase_N"/>
    <property type="match status" value="1"/>
</dbReference>
<evidence type="ECO:0000313" key="5">
    <source>
        <dbReference type="Proteomes" id="UP001596122"/>
    </source>
</evidence>
<dbReference type="SUPFAM" id="SSF51011">
    <property type="entry name" value="Glycosyl hydrolase domain"/>
    <property type="match status" value="1"/>
</dbReference>
<dbReference type="NCBIfam" id="TIGR02100">
    <property type="entry name" value="glgX_debranch"/>
    <property type="match status" value="1"/>
</dbReference>
<keyword evidence="5" id="KW-1185">Reference proteome</keyword>
<dbReference type="InterPro" id="IPR011837">
    <property type="entry name" value="Glycogen_debranch_GlgX"/>
</dbReference>
<comment type="similarity">
    <text evidence="1">Belongs to the glycosyl hydrolase 13 family.</text>
</comment>
<keyword evidence="4" id="KW-0378">Hydrolase</keyword>
<organism evidence="4 5">
    <name type="scientific">Aquipuribacter nitratireducens</name>
    <dbReference type="NCBI Taxonomy" id="650104"/>
    <lineage>
        <taxon>Bacteria</taxon>
        <taxon>Bacillati</taxon>
        <taxon>Actinomycetota</taxon>
        <taxon>Actinomycetes</taxon>
        <taxon>Micrococcales</taxon>
        <taxon>Intrasporangiaceae</taxon>
        <taxon>Aquipuribacter</taxon>
    </lineage>
</organism>
<proteinExistence type="inferred from homology"/>
<dbReference type="CDD" id="cd11326">
    <property type="entry name" value="AmyAc_Glg_debranch"/>
    <property type="match status" value="1"/>
</dbReference>
<dbReference type="EMBL" id="JBHSLD010000007">
    <property type="protein sequence ID" value="MFC5380500.1"/>
    <property type="molecule type" value="Genomic_DNA"/>
</dbReference>
<dbReference type="SMART" id="SM00642">
    <property type="entry name" value="Aamy"/>
    <property type="match status" value="1"/>
</dbReference>
<dbReference type="RefSeq" id="WP_340268146.1">
    <property type="nucleotide sequence ID" value="NZ_JBBEOG010000002.1"/>
</dbReference>
<evidence type="ECO:0000256" key="1">
    <source>
        <dbReference type="ARBA" id="ARBA00008061"/>
    </source>
</evidence>
<sequence length="761" mass="82619">MLHDASAPPLRATGNARPFPLGVVPGPRGSTVAVVADHADAVEVCVVRADPRAPGGRREHRVRLPGRTGTVHHGWVEGLLEGDRYVLRAHGPWEPAAALRYNPAKALVDPYARALDGPVRFGASLFDHVRDHGRASDVPSPLDSLGDVPFGVVTAPLDAAGVAALDAGRPRTPWSRTVVLEAHVRGLTMRHPGVPGPLRGTYAGLAHPAVVEHLLALGVTAVELLPVHASTAEPGLAERGGVNYWGYSTLSFHAPEPRYSAAVRAGGDAAAAVEEFRDAVRTLHAAGLEVWLDVVYNHTCEGGDGGTSLSFRGLDNALYYRTAGARYLDVTGTGNTLDLSHPEVTRLALDSLRYWVREMGVDGFRFDLAPALARRHDDDQGVGGFDRDHPFLVAARTDPVLRDVKLVTEPWDVGPYGWRTGQFPVPFADWNDRFRDGVRAFWLEGSRAELEGRPGPGVRDLATRLAGSEDVFGGRRRGGSRDATASVNFVTAHDGFTLADLVSFDRKHNEANGEDNRDGHGHNLSWNHGHEGATDDPAVLLERRRSLRALLGTLLLSAGVPMLLAGDELGRTQLGNNNGYCLDDPTTWTDWDLQPWQRDLVETTRFLVGLRAAHPVLRQDRHFGDRPRQRPDGTRDIGWFDGDGEEVSEAAWADPWRRTLLAFLNGDGVAEHLLERDDVGDPVRAESFLVVVHGGAHPREVQLPEAPWAAGYRRVWSSVQERPSWPTGPGGHAGAGPADLRGGERVTVESRSLTLLRVVRS</sequence>